<sequence length="142" mass="16117">MNSNQVIKVAITASATSRRGGFRQTSALCAFQSTDILCPRCLHSLGLFWFIRRLPVEHSVLSDPRIDSPNKLYTCQSRREVFFAEMARDLVFARFTRAPSCDLVCAKLTSFVEGDLIGYYSIRCNIQSQRSTIHEESEERSS</sequence>
<proteinExistence type="predicted"/>
<dbReference type="EMBL" id="JARKNE010000002">
    <property type="protein sequence ID" value="KAK5842010.1"/>
    <property type="molecule type" value="Genomic_DNA"/>
</dbReference>
<keyword evidence="2" id="KW-1185">Reference proteome</keyword>
<evidence type="ECO:0000313" key="1">
    <source>
        <dbReference type="EMBL" id="KAK5842010.1"/>
    </source>
</evidence>
<organism evidence="1 2">
    <name type="scientific">Gossypium arboreum</name>
    <name type="common">Tree cotton</name>
    <name type="synonym">Gossypium nanking</name>
    <dbReference type="NCBI Taxonomy" id="29729"/>
    <lineage>
        <taxon>Eukaryota</taxon>
        <taxon>Viridiplantae</taxon>
        <taxon>Streptophyta</taxon>
        <taxon>Embryophyta</taxon>
        <taxon>Tracheophyta</taxon>
        <taxon>Spermatophyta</taxon>
        <taxon>Magnoliopsida</taxon>
        <taxon>eudicotyledons</taxon>
        <taxon>Gunneridae</taxon>
        <taxon>Pentapetalae</taxon>
        <taxon>rosids</taxon>
        <taxon>malvids</taxon>
        <taxon>Malvales</taxon>
        <taxon>Malvaceae</taxon>
        <taxon>Malvoideae</taxon>
        <taxon>Gossypium</taxon>
    </lineage>
</organism>
<accession>A0ABR0QRS3</accession>
<protein>
    <submittedName>
        <fullName evidence="1">Uncharacterized protein</fullName>
    </submittedName>
</protein>
<evidence type="ECO:0000313" key="2">
    <source>
        <dbReference type="Proteomes" id="UP001358586"/>
    </source>
</evidence>
<reference evidence="1 2" key="1">
    <citation type="submission" date="2023-03" db="EMBL/GenBank/DDBJ databases">
        <title>WGS of Gossypium arboreum.</title>
        <authorList>
            <person name="Yu D."/>
        </authorList>
    </citation>
    <scope>NUCLEOTIDE SEQUENCE [LARGE SCALE GENOMIC DNA]</scope>
    <source>
        <tissue evidence="1">Leaf</tissue>
    </source>
</reference>
<name>A0ABR0QRS3_GOSAR</name>
<dbReference type="Proteomes" id="UP001358586">
    <property type="component" value="Chromosome 2"/>
</dbReference>
<gene>
    <name evidence="1" type="ORF">PVK06_004336</name>
</gene>
<comment type="caution">
    <text evidence="1">The sequence shown here is derived from an EMBL/GenBank/DDBJ whole genome shotgun (WGS) entry which is preliminary data.</text>
</comment>